<dbReference type="GeneID" id="20080420"/>
<reference evidence="7" key="1">
    <citation type="submission" date="2013-12" db="EMBL/GenBank/DDBJ databases">
        <title>The Genome Sequence of Aphanomyces invadans NJM9701.</title>
        <authorList>
            <consortium name="The Broad Institute Genomics Platform"/>
            <person name="Russ C."/>
            <person name="Tyler B."/>
            <person name="van West P."/>
            <person name="Dieguez-Uribeondo J."/>
            <person name="Young S.K."/>
            <person name="Zeng Q."/>
            <person name="Gargeya S."/>
            <person name="Fitzgerald M."/>
            <person name="Abouelleil A."/>
            <person name="Alvarado L."/>
            <person name="Chapman S.B."/>
            <person name="Gainer-Dewar J."/>
            <person name="Goldberg J."/>
            <person name="Griggs A."/>
            <person name="Gujja S."/>
            <person name="Hansen M."/>
            <person name="Howarth C."/>
            <person name="Imamovic A."/>
            <person name="Ireland A."/>
            <person name="Larimer J."/>
            <person name="McCowan C."/>
            <person name="Murphy C."/>
            <person name="Pearson M."/>
            <person name="Poon T.W."/>
            <person name="Priest M."/>
            <person name="Roberts A."/>
            <person name="Saif S."/>
            <person name="Shea T."/>
            <person name="Sykes S."/>
            <person name="Wortman J."/>
            <person name="Nusbaum C."/>
            <person name="Birren B."/>
        </authorList>
    </citation>
    <scope>NUCLEOTIDE SEQUENCE [LARGE SCALE GENOMIC DNA]</scope>
    <source>
        <strain evidence="7">NJM9701</strain>
    </source>
</reference>
<dbReference type="RefSeq" id="XP_008865422.1">
    <property type="nucleotide sequence ID" value="XM_008867200.1"/>
</dbReference>
<dbReference type="AlphaFoldDB" id="A0A024UHG7"/>
<dbReference type="GO" id="GO:0008270">
    <property type="term" value="F:zinc ion binding"/>
    <property type="evidence" value="ECO:0007669"/>
    <property type="project" value="UniProtKB-KW"/>
</dbReference>
<dbReference type="InterPro" id="IPR003018">
    <property type="entry name" value="GAF"/>
</dbReference>
<evidence type="ECO:0000256" key="2">
    <source>
        <dbReference type="ARBA" id="ARBA00022771"/>
    </source>
</evidence>
<dbReference type="Gene3D" id="3.30.40.10">
    <property type="entry name" value="Zinc/RING finger domain, C3HC4 (zinc finger)"/>
    <property type="match status" value="1"/>
</dbReference>
<dbReference type="EMBL" id="KI913956">
    <property type="protein sequence ID" value="ETW05645.1"/>
    <property type="molecule type" value="Genomic_DNA"/>
</dbReference>
<dbReference type="CDD" id="cd00065">
    <property type="entry name" value="FYVE_like_SF"/>
    <property type="match status" value="1"/>
</dbReference>
<dbReference type="SUPFAM" id="SSF55781">
    <property type="entry name" value="GAF domain-like"/>
    <property type="match status" value="1"/>
</dbReference>
<dbReference type="InterPro" id="IPR011011">
    <property type="entry name" value="Znf_FYVE_PHD"/>
</dbReference>
<evidence type="ECO:0000256" key="4">
    <source>
        <dbReference type="PROSITE-ProRule" id="PRU00091"/>
    </source>
</evidence>
<keyword evidence="1" id="KW-0479">Metal-binding</keyword>
<dbReference type="Gene3D" id="3.30.450.40">
    <property type="match status" value="1"/>
</dbReference>
<evidence type="ECO:0000259" key="6">
    <source>
        <dbReference type="PROSITE" id="PS50178"/>
    </source>
</evidence>
<gene>
    <name evidence="7" type="ORF">H310_03370</name>
</gene>
<accession>A0A024UHG7</accession>
<protein>
    <recommendedName>
        <fullName evidence="6">FYVE-type domain-containing protein</fullName>
    </recommendedName>
</protein>
<dbReference type="InterPro" id="IPR017455">
    <property type="entry name" value="Znf_FYVE-rel"/>
</dbReference>
<evidence type="ECO:0000256" key="3">
    <source>
        <dbReference type="ARBA" id="ARBA00022833"/>
    </source>
</evidence>
<dbReference type="InterPro" id="IPR029016">
    <property type="entry name" value="GAF-like_dom_sf"/>
</dbReference>
<dbReference type="SMART" id="SM00064">
    <property type="entry name" value="FYVE"/>
    <property type="match status" value="1"/>
</dbReference>
<dbReference type="Pfam" id="PF01590">
    <property type="entry name" value="GAF"/>
    <property type="match status" value="1"/>
</dbReference>
<sequence>MVSRATTSQANLTVVRCTAPARRPPPTDHPIPFRHIRDAVVAKGQIALMDEPDFLHATPECLLPPEAWVNKKERFRCHVCAQKFNNIYRRRHHCRMCGELFCRQCIVNKFLHIAGRDKVTVKVCTPCAYEDASQAKRRRPRSPISFRTSRRLEHITNCSDDESNDEAATKDLLNSPVLSVLSSSQSFATPSAARRSISAPVHDLDFDEARYSGPLHCPSAPCLINEIERLGALKSLQILYSPPEETFNVICELAATTLHCPMAIVSFMDLERQWFKAKVGFSKNHFSRRISFCAHALATPEPTIVLDTRLDPRYTRNPLVTDYGVAFYAAVPLVTADGWPVGTLAVFDYKPHPTCDVSSLLPLARGIMKQLDERKANIQGSRRRRQAASFDDRCHATSLVSKKVHATPTFGPQKTTLSAMPPPLSLEPTETGDPGVSPLTSMRSSSTMQSAASASSPAPKMESILFDLLNKTSETQQQLANQQGTMFATLGHHSEQIGKISEALARLESKLGSPVA</sequence>
<proteinExistence type="predicted"/>
<dbReference type="InterPro" id="IPR013083">
    <property type="entry name" value="Znf_RING/FYVE/PHD"/>
</dbReference>
<dbReference type="InterPro" id="IPR000306">
    <property type="entry name" value="Znf_FYVE"/>
</dbReference>
<keyword evidence="3" id="KW-0862">Zinc</keyword>
<feature type="domain" description="FYVE-type" evidence="6">
    <location>
        <begin position="71"/>
        <end position="127"/>
    </location>
</feature>
<dbReference type="VEuPathDB" id="FungiDB:H310_03370"/>
<feature type="region of interest" description="Disordered" evidence="5">
    <location>
        <begin position="407"/>
        <end position="459"/>
    </location>
</feature>
<dbReference type="PANTHER" id="PTHR43102">
    <property type="entry name" value="SLR1143 PROTEIN"/>
    <property type="match status" value="1"/>
</dbReference>
<organism evidence="7">
    <name type="scientific">Aphanomyces invadans</name>
    <dbReference type="NCBI Taxonomy" id="157072"/>
    <lineage>
        <taxon>Eukaryota</taxon>
        <taxon>Sar</taxon>
        <taxon>Stramenopiles</taxon>
        <taxon>Oomycota</taxon>
        <taxon>Saprolegniomycetes</taxon>
        <taxon>Saprolegniales</taxon>
        <taxon>Verrucalvaceae</taxon>
        <taxon>Aphanomyces</taxon>
    </lineage>
</organism>
<dbReference type="OrthoDB" id="303614at2759"/>
<evidence type="ECO:0000313" key="7">
    <source>
        <dbReference type="EMBL" id="ETW05645.1"/>
    </source>
</evidence>
<dbReference type="Pfam" id="PF01363">
    <property type="entry name" value="FYVE"/>
    <property type="match status" value="1"/>
</dbReference>
<evidence type="ECO:0000256" key="1">
    <source>
        <dbReference type="ARBA" id="ARBA00022723"/>
    </source>
</evidence>
<dbReference type="PROSITE" id="PS50178">
    <property type="entry name" value="ZF_FYVE"/>
    <property type="match status" value="1"/>
</dbReference>
<name>A0A024UHG7_9STRA</name>
<feature type="compositionally biased region" description="Low complexity" evidence="5">
    <location>
        <begin position="440"/>
        <end position="459"/>
    </location>
</feature>
<dbReference type="STRING" id="157072.A0A024UHG7"/>
<dbReference type="eggNOG" id="ENOG502S4AT">
    <property type="taxonomic scope" value="Eukaryota"/>
</dbReference>
<dbReference type="PANTHER" id="PTHR43102:SF2">
    <property type="entry name" value="GAF DOMAIN-CONTAINING PROTEIN"/>
    <property type="match status" value="1"/>
</dbReference>
<evidence type="ECO:0000256" key="5">
    <source>
        <dbReference type="SAM" id="MobiDB-lite"/>
    </source>
</evidence>
<keyword evidence="2 4" id="KW-0863">Zinc-finger</keyword>
<dbReference type="SUPFAM" id="SSF57903">
    <property type="entry name" value="FYVE/PHD zinc finger"/>
    <property type="match status" value="1"/>
</dbReference>